<protein>
    <submittedName>
        <fullName evidence="1">Uncharacterized protein</fullName>
    </submittedName>
</protein>
<comment type="caution">
    <text evidence="1">The sequence shown here is derived from an EMBL/GenBank/DDBJ whole genome shotgun (WGS) entry which is preliminary data.</text>
</comment>
<sequence>MKCSKIAEDVYLLPYIEGKNQPGHDFIQKYDNTRPYHKCRDQEWLTEMVFRDNNEGPMYWCIGCGHTLDEGMSMAIRLNEVEIS</sequence>
<accession>A0A0F9EI80</accession>
<dbReference type="AlphaFoldDB" id="A0A0F9EI80"/>
<organism evidence="1">
    <name type="scientific">marine sediment metagenome</name>
    <dbReference type="NCBI Taxonomy" id="412755"/>
    <lineage>
        <taxon>unclassified sequences</taxon>
        <taxon>metagenomes</taxon>
        <taxon>ecological metagenomes</taxon>
    </lineage>
</organism>
<reference evidence="1" key="1">
    <citation type="journal article" date="2015" name="Nature">
        <title>Complex archaea that bridge the gap between prokaryotes and eukaryotes.</title>
        <authorList>
            <person name="Spang A."/>
            <person name="Saw J.H."/>
            <person name="Jorgensen S.L."/>
            <person name="Zaremba-Niedzwiedzka K."/>
            <person name="Martijn J."/>
            <person name="Lind A.E."/>
            <person name="van Eijk R."/>
            <person name="Schleper C."/>
            <person name="Guy L."/>
            <person name="Ettema T.J."/>
        </authorList>
    </citation>
    <scope>NUCLEOTIDE SEQUENCE</scope>
</reference>
<name>A0A0F9EI80_9ZZZZ</name>
<gene>
    <name evidence="1" type="ORF">LCGC14_2149420</name>
</gene>
<dbReference type="EMBL" id="LAZR01027349">
    <property type="protein sequence ID" value="KKL65996.1"/>
    <property type="molecule type" value="Genomic_DNA"/>
</dbReference>
<proteinExistence type="predicted"/>
<evidence type="ECO:0000313" key="1">
    <source>
        <dbReference type="EMBL" id="KKL65996.1"/>
    </source>
</evidence>